<dbReference type="PROSITE" id="PS01102">
    <property type="entry name" value="ZF_DKSA_1"/>
    <property type="match status" value="1"/>
</dbReference>
<protein>
    <submittedName>
        <fullName evidence="6">Conjugal transfer protein TraR</fullName>
    </submittedName>
</protein>
<dbReference type="NCBIfam" id="TIGR02419">
    <property type="entry name" value="C4_traR_proteo"/>
    <property type="match status" value="1"/>
</dbReference>
<evidence type="ECO:0000313" key="7">
    <source>
        <dbReference type="Proteomes" id="UP000239197"/>
    </source>
</evidence>
<feature type="domain" description="Zinc finger DksA/TraR C4-type" evidence="5">
    <location>
        <begin position="35"/>
        <end position="64"/>
    </location>
</feature>
<evidence type="ECO:0000313" key="6">
    <source>
        <dbReference type="EMBL" id="AVF37136.1"/>
    </source>
</evidence>
<dbReference type="RefSeq" id="WP_104924494.1">
    <property type="nucleotide sequence ID" value="NZ_CP019062.1"/>
</dbReference>
<evidence type="ECO:0000259" key="5">
    <source>
        <dbReference type="Pfam" id="PF01258"/>
    </source>
</evidence>
<keyword evidence="1" id="KW-0479">Metal-binding</keyword>
<dbReference type="Proteomes" id="UP000239197">
    <property type="component" value="Chromosome"/>
</dbReference>
<reference evidence="7" key="1">
    <citation type="submission" date="2017-01" db="EMBL/GenBank/DDBJ databases">
        <title>Genome sequence of Rouxiella sp. ERMR1:05.</title>
        <authorList>
            <person name="Kumar R."/>
            <person name="Singh D."/>
            <person name="Kumar S."/>
        </authorList>
    </citation>
    <scope>NUCLEOTIDE SEQUENCE [LARGE SCALE GENOMIC DNA]</scope>
    <source>
        <strain evidence="7">ERMR1:05</strain>
    </source>
</reference>
<dbReference type="PANTHER" id="PTHR38777">
    <property type="entry name" value="FELS-2 PROPHAGE PROTEIN"/>
    <property type="match status" value="1"/>
</dbReference>
<dbReference type="OrthoDB" id="962301at2"/>
<name>A0A2L1UVZ8_9GAMM</name>
<evidence type="ECO:0000256" key="4">
    <source>
        <dbReference type="PROSITE-ProRule" id="PRU00510"/>
    </source>
</evidence>
<feature type="zinc finger region" description="dksA C4-type" evidence="4">
    <location>
        <begin position="35"/>
        <end position="59"/>
    </location>
</feature>
<proteinExistence type="predicted"/>
<gene>
    <name evidence="6" type="ORF">BV494_20505</name>
</gene>
<accession>A0A2L1UVZ8</accession>
<dbReference type="InterPro" id="IPR012783">
    <property type="entry name" value="Znf_C4_TraR"/>
</dbReference>
<dbReference type="InterPro" id="IPR020458">
    <property type="entry name" value="Znf_DskA_TraR_CS"/>
</dbReference>
<organism evidence="6 7">
    <name type="scientific">Rahnella sikkimica</name>
    <dbReference type="NCBI Taxonomy" id="1805933"/>
    <lineage>
        <taxon>Bacteria</taxon>
        <taxon>Pseudomonadati</taxon>
        <taxon>Pseudomonadota</taxon>
        <taxon>Gammaproteobacteria</taxon>
        <taxon>Enterobacterales</taxon>
        <taxon>Yersiniaceae</taxon>
        <taxon>Rahnella</taxon>
    </lineage>
</organism>
<dbReference type="Pfam" id="PF01258">
    <property type="entry name" value="zf-dskA_traR"/>
    <property type="match status" value="1"/>
</dbReference>
<sequence>MADWMDESQEYQLTVLQEQIARATRTTRAPSAYFCEDCESAIPEQRRKVIPGVQRCIDCQEISELRKKNYRPV</sequence>
<evidence type="ECO:0000256" key="1">
    <source>
        <dbReference type="ARBA" id="ARBA00022723"/>
    </source>
</evidence>
<keyword evidence="2" id="KW-0863">Zinc-finger</keyword>
<dbReference type="AlphaFoldDB" id="A0A2L1UVZ8"/>
<dbReference type="PANTHER" id="PTHR38777:SF1">
    <property type="entry name" value="DNAK SUPPRESSOR PROTEIN"/>
    <property type="match status" value="1"/>
</dbReference>
<keyword evidence="3" id="KW-0862">Zinc</keyword>
<evidence type="ECO:0000256" key="3">
    <source>
        <dbReference type="ARBA" id="ARBA00022833"/>
    </source>
</evidence>
<dbReference type="GO" id="GO:0008270">
    <property type="term" value="F:zinc ion binding"/>
    <property type="evidence" value="ECO:0007669"/>
    <property type="project" value="UniProtKB-KW"/>
</dbReference>
<keyword evidence="7" id="KW-1185">Reference proteome</keyword>
<dbReference type="SUPFAM" id="SSF57716">
    <property type="entry name" value="Glucocorticoid receptor-like (DNA-binding domain)"/>
    <property type="match status" value="1"/>
</dbReference>
<dbReference type="PROSITE" id="PS51128">
    <property type="entry name" value="ZF_DKSA_2"/>
    <property type="match status" value="1"/>
</dbReference>
<dbReference type="EMBL" id="CP019062">
    <property type="protein sequence ID" value="AVF37136.1"/>
    <property type="molecule type" value="Genomic_DNA"/>
</dbReference>
<dbReference type="InterPro" id="IPR000962">
    <property type="entry name" value="Znf_DskA_TraR"/>
</dbReference>
<dbReference type="KEGG" id="rox:BV494_20505"/>
<dbReference type="GO" id="GO:1900378">
    <property type="term" value="P:positive regulation of secondary metabolite biosynthetic process"/>
    <property type="evidence" value="ECO:0007669"/>
    <property type="project" value="TreeGrafter"/>
</dbReference>
<evidence type="ECO:0000256" key="2">
    <source>
        <dbReference type="ARBA" id="ARBA00022771"/>
    </source>
</evidence>
<dbReference type="Gene3D" id="1.20.120.910">
    <property type="entry name" value="DksA, coiled-coil domain"/>
    <property type="match status" value="1"/>
</dbReference>